<accession>A0A011UWE1</accession>
<comment type="caution">
    <text evidence="4">The sequence shown here is derived from an EMBL/GenBank/DDBJ whole genome shotgun (WGS) entry which is preliminary data.</text>
</comment>
<keyword evidence="2" id="KW-0949">S-adenosyl-L-methionine</keyword>
<evidence type="ECO:0000313" key="4">
    <source>
        <dbReference type="EMBL" id="EXL10208.1"/>
    </source>
</evidence>
<dbReference type="GO" id="GO:0003676">
    <property type="term" value="F:nucleic acid binding"/>
    <property type="evidence" value="ECO:0007669"/>
    <property type="project" value="InterPro"/>
</dbReference>
<dbReference type="OrthoDB" id="5489421at2"/>
<dbReference type="Proteomes" id="UP000294958">
    <property type="component" value="Unassembled WGS sequence"/>
</dbReference>
<dbReference type="PANTHER" id="PTHR47739:SF1">
    <property type="entry name" value="TRNA1(VAL) (ADENINE(37)-N6)-METHYLTRANSFERASE"/>
    <property type="match status" value="1"/>
</dbReference>
<evidence type="ECO:0000313" key="6">
    <source>
        <dbReference type="Proteomes" id="UP000019849"/>
    </source>
</evidence>
<dbReference type="GO" id="GO:0008757">
    <property type="term" value="F:S-adenosylmethionine-dependent methyltransferase activity"/>
    <property type="evidence" value="ECO:0007669"/>
    <property type="project" value="UniProtKB-ARBA"/>
</dbReference>
<dbReference type="CDD" id="cd02440">
    <property type="entry name" value="AdoMet_MTases"/>
    <property type="match status" value="1"/>
</dbReference>
<evidence type="ECO:0000259" key="3">
    <source>
        <dbReference type="Pfam" id="PF05175"/>
    </source>
</evidence>
<dbReference type="HOGENOM" id="CLU_061983_1_1_5"/>
<organism evidence="4 6">
    <name type="scientific">Aquamicrobium defluvii</name>
    <dbReference type="NCBI Taxonomy" id="69279"/>
    <lineage>
        <taxon>Bacteria</taxon>
        <taxon>Pseudomonadati</taxon>
        <taxon>Pseudomonadota</taxon>
        <taxon>Alphaproteobacteria</taxon>
        <taxon>Hyphomicrobiales</taxon>
        <taxon>Phyllobacteriaceae</taxon>
        <taxon>Aquamicrobium</taxon>
    </lineage>
</organism>
<reference evidence="4 6" key="1">
    <citation type="submission" date="2014-02" db="EMBL/GenBank/DDBJ databases">
        <title>Aquamicrobium defluvii Genome sequencing.</title>
        <authorList>
            <person name="Wang X."/>
        </authorList>
    </citation>
    <scope>NUCLEOTIDE SEQUENCE [LARGE SCALE GENOMIC DNA]</scope>
    <source>
        <strain evidence="4 6">W13Z1</strain>
    </source>
</reference>
<dbReference type="EMBL" id="SNZF01000019">
    <property type="protein sequence ID" value="TDR33737.1"/>
    <property type="molecule type" value="Genomic_DNA"/>
</dbReference>
<dbReference type="InterPro" id="IPR050210">
    <property type="entry name" value="tRNA_Adenine-N(6)_MTase"/>
</dbReference>
<reference evidence="5 7" key="2">
    <citation type="submission" date="2019-03" db="EMBL/GenBank/DDBJ databases">
        <title>Genomic Encyclopedia of Type Strains, Phase IV (KMG-IV): sequencing the most valuable type-strain genomes for metagenomic binning, comparative biology and taxonomic classification.</title>
        <authorList>
            <person name="Goeker M."/>
        </authorList>
    </citation>
    <scope>NUCLEOTIDE SEQUENCE [LARGE SCALE GENOMIC DNA]</scope>
    <source>
        <strain evidence="5 7">DSM 11603</strain>
    </source>
</reference>
<dbReference type="Pfam" id="PF05175">
    <property type="entry name" value="MTS"/>
    <property type="match status" value="1"/>
</dbReference>
<dbReference type="InterPro" id="IPR002052">
    <property type="entry name" value="DNA_methylase_N6_adenine_CS"/>
</dbReference>
<sequence>MTSRTAAVAAGQHTVDAFHRGRFFVVQPARGGHRAGMDAMMLAASVPSAFTGRLADFGAGAGAAGLAVLSRCSGAKAVLVERSPEMAAFAQATLAHPDNARIACRAEVLQSDVGLTGKARQEAGLADNSFDHVIMNPPFNAQADRATPDELKRLAHVMEGGLFESWLRSAAAVTRPRGGVCVIARPESLGAILDAMGGRFGNAELLAIHPRPDAAAIRIVVRAVRGARGKLAIRPPLILHESGSDRFSAHTDRINNGLASLFGD</sequence>
<dbReference type="Proteomes" id="UP000019849">
    <property type="component" value="Unassembled WGS sequence"/>
</dbReference>
<dbReference type="InterPro" id="IPR007848">
    <property type="entry name" value="Small_mtfrase_dom"/>
</dbReference>
<dbReference type="SUPFAM" id="SSF53335">
    <property type="entry name" value="S-adenosyl-L-methionine-dependent methyltransferases"/>
    <property type="match status" value="1"/>
</dbReference>
<keyword evidence="1 4" id="KW-0489">Methyltransferase</keyword>
<keyword evidence="7" id="KW-1185">Reference proteome</keyword>
<evidence type="ECO:0000313" key="7">
    <source>
        <dbReference type="Proteomes" id="UP000294958"/>
    </source>
</evidence>
<evidence type="ECO:0000256" key="1">
    <source>
        <dbReference type="ARBA" id="ARBA00022603"/>
    </source>
</evidence>
<gene>
    <name evidence="4" type="ORF">BG36_08645</name>
    <name evidence="5" type="ORF">DES43_11923</name>
</gene>
<dbReference type="PROSITE" id="PS00092">
    <property type="entry name" value="N6_MTASE"/>
    <property type="match status" value="1"/>
</dbReference>
<dbReference type="RefSeq" id="WP_035023356.1">
    <property type="nucleotide sequence ID" value="NZ_KK073878.1"/>
</dbReference>
<evidence type="ECO:0000313" key="5">
    <source>
        <dbReference type="EMBL" id="TDR33737.1"/>
    </source>
</evidence>
<dbReference type="PATRIC" id="fig|69279.3.peg.637"/>
<name>A0A011UWE1_9HYPH</name>
<dbReference type="PANTHER" id="PTHR47739">
    <property type="entry name" value="TRNA1(VAL) (ADENINE(37)-N6)-METHYLTRANSFERASE"/>
    <property type="match status" value="1"/>
</dbReference>
<dbReference type="EMBL" id="JENY01000002">
    <property type="protein sequence ID" value="EXL10208.1"/>
    <property type="molecule type" value="Genomic_DNA"/>
</dbReference>
<evidence type="ECO:0000256" key="2">
    <source>
        <dbReference type="ARBA" id="ARBA00022691"/>
    </source>
</evidence>
<dbReference type="GO" id="GO:0032259">
    <property type="term" value="P:methylation"/>
    <property type="evidence" value="ECO:0007669"/>
    <property type="project" value="UniProtKB-KW"/>
</dbReference>
<dbReference type="GO" id="GO:0008170">
    <property type="term" value="F:N-methyltransferase activity"/>
    <property type="evidence" value="ECO:0007669"/>
    <property type="project" value="UniProtKB-ARBA"/>
</dbReference>
<keyword evidence="4" id="KW-0808">Transferase</keyword>
<proteinExistence type="predicted"/>
<dbReference type="Gene3D" id="3.40.50.150">
    <property type="entry name" value="Vaccinia Virus protein VP39"/>
    <property type="match status" value="1"/>
</dbReference>
<protein>
    <submittedName>
        <fullName evidence="4">Methyltransferase</fullName>
    </submittedName>
    <submittedName>
        <fullName evidence="5">tRNA1(Val) A37 N6-methylase TrmN6</fullName>
    </submittedName>
</protein>
<dbReference type="InterPro" id="IPR029063">
    <property type="entry name" value="SAM-dependent_MTases_sf"/>
</dbReference>
<dbReference type="eggNOG" id="COG4123">
    <property type="taxonomic scope" value="Bacteria"/>
</dbReference>
<dbReference type="AlphaFoldDB" id="A0A011UWE1"/>
<dbReference type="STRING" id="69279.BG36_08645"/>
<feature type="domain" description="Methyltransferase small" evidence="3">
    <location>
        <begin position="41"/>
        <end position="144"/>
    </location>
</feature>